<feature type="domain" description="Rhodanese" evidence="3">
    <location>
        <begin position="13"/>
        <end position="136"/>
    </location>
</feature>
<dbReference type="Proteomes" id="UP000629025">
    <property type="component" value="Unassembled WGS sequence"/>
</dbReference>
<dbReference type="InterPro" id="IPR036873">
    <property type="entry name" value="Rhodanese-like_dom_sf"/>
</dbReference>
<dbReference type="PROSITE" id="PS00380">
    <property type="entry name" value="RHODANESE_1"/>
    <property type="match status" value="1"/>
</dbReference>
<evidence type="ECO:0000313" key="4">
    <source>
        <dbReference type="EMBL" id="GGB86278.1"/>
    </source>
</evidence>
<dbReference type="CDD" id="cd01449">
    <property type="entry name" value="TST_Repeat_2"/>
    <property type="match status" value="1"/>
</dbReference>
<reference evidence="5" key="1">
    <citation type="journal article" date="2019" name="Int. J. Syst. Evol. Microbiol.">
        <title>The Global Catalogue of Microorganisms (GCM) 10K type strain sequencing project: providing services to taxonomists for standard genome sequencing and annotation.</title>
        <authorList>
            <consortium name="The Broad Institute Genomics Platform"/>
            <consortium name="The Broad Institute Genome Sequencing Center for Infectious Disease"/>
            <person name="Wu L."/>
            <person name="Ma J."/>
        </authorList>
    </citation>
    <scope>NUCLEOTIDE SEQUENCE [LARGE SCALE GENOMIC DNA]</scope>
    <source>
        <strain evidence="5">CGMCC 1.15341</strain>
    </source>
</reference>
<dbReference type="InterPro" id="IPR045078">
    <property type="entry name" value="TST/MPST-like"/>
</dbReference>
<dbReference type="Gene3D" id="3.40.250.10">
    <property type="entry name" value="Rhodanese-like domain"/>
    <property type="match status" value="2"/>
</dbReference>
<sequence>MYETLIEVDQLKALDNPLIFDCRFVLSTQAEDRDAGQRAFAEGHIPGAHYLHLEDDLSSPITPDSGRHPLPDPNRLLARLRALGLQPERQVVLYDASGGAFAARGWWLLRWLGHRAVAVLNGGWPAWQATGEATERGADSEATSAEVEAVGQLGEVVTAAQLQQALANDACLLVDARAGERFRGDVEPLDPVAGHVPGAVNLPFTEHLVEGRFQTPEKLREKWQALLAGRPASDVVHMCGSGATACVNLLTMEYAGLSGSKLYAGSWSEWIRDPARPVVTGA</sequence>
<keyword evidence="5" id="KW-1185">Reference proteome</keyword>
<keyword evidence="1" id="KW-0808">Transferase</keyword>
<comment type="caution">
    <text evidence="4">The sequence shown here is derived from an EMBL/GenBank/DDBJ whole genome shotgun (WGS) entry which is preliminary data.</text>
</comment>
<proteinExistence type="predicted"/>
<gene>
    <name evidence="4" type="ORF">GCM10011352_10230</name>
</gene>
<organism evidence="4 5">
    <name type="scientific">Marinobacterium zhoushanense</name>
    <dbReference type="NCBI Taxonomy" id="1679163"/>
    <lineage>
        <taxon>Bacteria</taxon>
        <taxon>Pseudomonadati</taxon>
        <taxon>Pseudomonadota</taxon>
        <taxon>Gammaproteobacteria</taxon>
        <taxon>Oceanospirillales</taxon>
        <taxon>Oceanospirillaceae</taxon>
        <taxon>Marinobacterium</taxon>
    </lineage>
</organism>
<evidence type="ECO:0000259" key="3">
    <source>
        <dbReference type="PROSITE" id="PS50206"/>
    </source>
</evidence>
<evidence type="ECO:0000256" key="2">
    <source>
        <dbReference type="ARBA" id="ARBA00022737"/>
    </source>
</evidence>
<keyword evidence="2" id="KW-0677">Repeat</keyword>
<protein>
    <submittedName>
        <fullName evidence="4">Sulfurtransferase</fullName>
    </submittedName>
</protein>
<dbReference type="RefSeq" id="WP_188746046.1">
    <property type="nucleotide sequence ID" value="NZ_BMIJ01000002.1"/>
</dbReference>
<dbReference type="PROSITE" id="PS50206">
    <property type="entry name" value="RHODANESE_3"/>
    <property type="match status" value="2"/>
</dbReference>
<dbReference type="SMART" id="SM00450">
    <property type="entry name" value="RHOD"/>
    <property type="match status" value="2"/>
</dbReference>
<evidence type="ECO:0000313" key="5">
    <source>
        <dbReference type="Proteomes" id="UP000629025"/>
    </source>
</evidence>
<feature type="domain" description="Rhodanese" evidence="3">
    <location>
        <begin position="167"/>
        <end position="279"/>
    </location>
</feature>
<name>A0ABQ1K5P3_9GAMM</name>
<dbReference type="SUPFAM" id="SSF52821">
    <property type="entry name" value="Rhodanese/Cell cycle control phosphatase"/>
    <property type="match status" value="2"/>
</dbReference>
<dbReference type="EMBL" id="BMIJ01000002">
    <property type="protein sequence ID" value="GGB86278.1"/>
    <property type="molecule type" value="Genomic_DNA"/>
</dbReference>
<dbReference type="InterPro" id="IPR001307">
    <property type="entry name" value="Thiosulphate_STrfase_CS"/>
</dbReference>
<accession>A0ABQ1K5P3</accession>
<dbReference type="PANTHER" id="PTHR11364">
    <property type="entry name" value="THIOSULFATE SULFERTANSFERASE"/>
    <property type="match status" value="1"/>
</dbReference>
<dbReference type="InterPro" id="IPR001763">
    <property type="entry name" value="Rhodanese-like_dom"/>
</dbReference>
<dbReference type="Pfam" id="PF00581">
    <property type="entry name" value="Rhodanese"/>
    <property type="match status" value="2"/>
</dbReference>
<dbReference type="PANTHER" id="PTHR11364:SF27">
    <property type="entry name" value="SULFURTRANSFERASE"/>
    <property type="match status" value="1"/>
</dbReference>
<evidence type="ECO:0000256" key="1">
    <source>
        <dbReference type="ARBA" id="ARBA00022679"/>
    </source>
</evidence>
<dbReference type="CDD" id="cd01448">
    <property type="entry name" value="TST_Repeat_1"/>
    <property type="match status" value="1"/>
</dbReference>